<proteinExistence type="predicted"/>
<comment type="caution">
    <text evidence="3">The sequence shown here is derived from an EMBL/GenBank/DDBJ whole genome shotgun (WGS) entry which is preliminary data.</text>
</comment>
<feature type="coiled-coil region" evidence="1">
    <location>
        <begin position="474"/>
        <end position="501"/>
    </location>
</feature>
<keyword evidence="4" id="KW-1185">Reference proteome</keyword>
<dbReference type="InterPro" id="IPR046866">
    <property type="entry name" value="FapA_N"/>
</dbReference>
<dbReference type="InterPro" id="IPR016098">
    <property type="entry name" value="CAP/MinC_C"/>
</dbReference>
<dbReference type="SUPFAM" id="SSF63848">
    <property type="entry name" value="Cell-division inhibitor MinC, C-terminal domain"/>
    <property type="match status" value="1"/>
</dbReference>
<dbReference type="PANTHER" id="PTHR38032">
    <property type="entry name" value="POLYMERASE-RELATED"/>
    <property type="match status" value="1"/>
</dbReference>
<dbReference type="InterPro" id="IPR046865">
    <property type="entry name" value="FapA_b_solenoid"/>
</dbReference>
<accession>A0AAJ1BDU1</accession>
<dbReference type="GO" id="GO:0000902">
    <property type="term" value="P:cell morphogenesis"/>
    <property type="evidence" value="ECO:0007669"/>
    <property type="project" value="InterPro"/>
</dbReference>
<dbReference type="InterPro" id="IPR005646">
    <property type="entry name" value="FapA"/>
</dbReference>
<protein>
    <submittedName>
        <fullName evidence="3">FapA family protein</fullName>
    </submittedName>
</protein>
<dbReference type="PANTHER" id="PTHR38032:SF1">
    <property type="entry name" value="RNA-BINDING PROTEIN KHPB N-TERMINAL DOMAIN-CONTAINING PROTEIN"/>
    <property type="match status" value="1"/>
</dbReference>
<dbReference type="Proteomes" id="UP001297581">
    <property type="component" value="Unassembled WGS sequence"/>
</dbReference>
<dbReference type="Gene3D" id="2.160.20.70">
    <property type="match status" value="1"/>
</dbReference>
<evidence type="ECO:0000313" key="4">
    <source>
        <dbReference type="Proteomes" id="UP001297581"/>
    </source>
</evidence>
<gene>
    <name evidence="3" type="ORF">MJ923_01350</name>
</gene>
<dbReference type="Pfam" id="PF03961">
    <property type="entry name" value="FapA"/>
    <property type="match status" value="1"/>
</dbReference>
<feature type="domain" description="Flagellar Assembly Protein A N-terminal region" evidence="2">
    <location>
        <begin position="84"/>
        <end position="261"/>
    </location>
</feature>
<evidence type="ECO:0000256" key="1">
    <source>
        <dbReference type="SAM" id="Coils"/>
    </source>
</evidence>
<dbReference type="AlphaFoldDB" id="A0AAJ1BDU1"/>
<sequence length="556" mass="60709">MLAPELLELSSDGTKAELRLIPAEHGPVTETDLRELLSLPGFDDLYPLDPVIQKAVISINKLCGQDDGKFEQFFAIAEKRDGKVEIKISPDRMQAEMVITAAFGGKQISLPDVLMALKSEGVSMGLSKVRIEQLLKQIPLLEPGASCQQVIAIGKPAVNGENAILERKVALARERLLQPQEREDGTVDMRNLGSVITVKPNDALMVKIPATEGSAGFTVKGEVLQPKPGKDVALVPGEGTAISPKDPNKLIATVAGQPVETRTGMQVDDVLQIKEVDVKYGHVNFKGSVLITGDVHEGMQVRASGDITVMGFVDSAQLEAEGDIIVSKGVIGRQLAEGKHSTVLKAKGQIAAQFVQYSDLIADGDIQVTKQLLHSHSQTRSKLIVSDNNGRRGDLVGGQAHAAKGVRAVVIGATAGTKTEVFCAMDLGQLKSDLKALDESVKSMVVACLDIDARIRKLPPKSEWQDDPVMYEQVKMMMEEKKRMAEERTREELEHDAVRQEVDNYYNNYRIEVLKHIFANVEIHIGQAFNRTQREHGTCIVTNQGQEVNFDYSVKA</sequence>
<dbReference type="RefSeq" id="WP_240589579.1">
    <property type="nucleotide sequence ID" value="NZ_JAKUDL010000001.1"/>
</dbReference>
<evidence type="ECO:0000259" key="2">
    <source>
        <dbReference type="Pfam" id="PF20250"/>
    </source>
</evidence>
<dbReference type="Pfam" id="PF20250">
    <property type="entry name" value="FapA_N"/>
    <property type="match status" value="1"/>
</dbReference>
<dbReference type="EMBL" id="JAKUDL010000001">
    <property type="protein sequence ID" value="MCH4292947.1"/>
    <property type="molecule type" value="Genomic_DNA"/>
</dbReference>
<dbReference type="InterPro" id="IPR036145">
    <property type="entry name" value="MinC_C_sf"/>
</dbReference>
<evidence type="ECO:0000313" key="3">
    <source>
        <dbReference type="EMBL" id="MCH4292947.1"/>
    </source>
</evidence>
<organism evidence="3 4">
    <name type="scientific">Shewanella zhuhaiensis</name>
    <dbReference type="NCBI Taxonomy" id="2919576"/>
    <lineage>
        <taxon>Bacteria</taxon>
        <taxon>Pseudomonadati</taxon>
        <taxon>Pseudomonadota</taxon>
        <taxon>Gammaproteobacteria</taxon>
        <taxon>Alteromonadales</taxon>
        <taxon>Shewanellaceae</taxon>
        <taxon>Shewanella</taxon>
    </lineage>
</organism>
<keyword evidence="1" id="KW-0175">Coiled coil</keyword>
<reference evidence="3 4" key="1">
    <citation type="submission" date="2022-02" db="EMBL/GenBank/DDBJ databases">
        <title>The genome sequence of Shewanella sp. 3B26.</title>
        <authorList>
            <person name="Du J."/>
        </authorList>
    </citation>
    <scope>NUCLEOTIDE SEQUENCE [LARGE SCALE GENOMIC DNA]</scope>
    <source>
        <strain evidence="3 4">3B26</strain>
    </source>
</reference>
<name>A0AAJ1BDU1_9GAMM</name>